<accession>A0ABN2V6T8</accession>
<evidence type="ECO:0000313" key="3">
    <source>
        <dbReference type="Proteomes" id="UP001500751"/>
    </source>
</evidence>
<dbReference type="Gene3D" id="3.10.620.30">
    <property type="match status" value="1"/>
</dbReference>
<gene>
    <name evidence="2" type="ORF">GCM10009839_61060</name>
</gene>
<evidence type="ECO:0000313" key="2">
    <source>
        <dbReference type="EMBL" id="GAA2047600.1"/>
    </source>
</evidence>
<dbReference type="InterPro" id="IPR038765">
    <property type="entry name" value="Papain-like_cys_pep_sf"/>
</dbReference>
<organism evidence="2 3">
    <name type="scientific">Catenulispora yoronensis</name>
    <dbReference type="NCBI Taxonomy" id="450799"/>
    <lineage>
        <taxon>Bacteria</taxon>
        <taxon>Bacillati</taxon>
        <taxon>Actinomycetota</taxon>
        <taxon>Actinomycetes</taxon>
        <taxon>Catenulisporales</taxon>
        <taxon>Catenulisporaceae</taxon>
        <taxon>Catenulispora</taxon>
    </lineage>
</organism>
<keyword evidence="3" id="KW-1185">Reference proteome</keyword>
<reference evidence="2 3" key="1">
    <citation type="journal article" date="2019" name="Int. J. Syst. Evol. Microbiol.">
        <title>The Global Catalogue of Microorganisms (GCM) 10K type strain sequencing project: providing services to taxonomists for standard genome sequencing and annotation.</title>
        <authorList>
            <consortium name="The Broad Institute Genomics Platform"/>
            <consortium name="The Broad Institute Genome Sequencing Center for Infectious Disease"/>
            <person name="Wu L."/>
            <person name="Ma J."/>
        </authorList>
    </citation>
    <scope>NUCLEOTIDE SEQUENCE [LARGE SCALE GENOMIC DNA]</scope>
    <source>
        <strain evidence="2 3">JCM 16014</strain>
    </source>
</reference>
<sequence length="303" mass="32969">MPAQLSPDESAFYRAQSVFSDPGALAGRYAGLPADPAALARIVRGLLIHRAEGGLFGHTIADDRMRDDAETRYVDDILRLLVDRDGAPLTAERAPGDRFVGVCRDFSLLHCSLLRHAGIPARLRIGFATYFSARHDDHVVTEYWDAEHGWRFADAQLTDPRAATAHAIDFAPMDVPRDRFLVGGDAWRAIRSGKADAADFGHHDEKVPLVGAWFAAGSVRLDLAALNGVETLLWDVWGIGADSDEDFAEDVRAEFDPIAELTAGEVPFDAVRAAYAENEGLRAPRTVLSLAPFNGPAEVVLRG</sequence>
<dbReference type="SMART" id="SM00460">
    <property type="entry name" value="TGc"/>
    <property type="match status" value="1"/>
</dbReference>
<name>A0ABN2V6T8_9ACTN</name>
<comment type="caution">
    <text evidence="2">The sequence shown here is derived from an EMBL/GenBank/DDBJ whole genome shotgun (WGS) entry which is preliminary data.</text>
</comment>
<proteinExistence type="predicted"/>
<evidence type="ECO:0000259" key="1">
    <source>
        <dbReference type="SMART" id="SM00460"/>
    </source>
</evidence>
<dbReference type="Proteomes" id="UP001500751">
    <property type="component" value="Unassembled WGS sequence"/>
</dbReference>
<dbReference type="EMBL" id="BAAAQN010000043">
    <property type="protein sequence ID" value="GAA2047600.1"/>
    <property type="molecule type" value="Genomic_DNA"/>
</dbReference>
<dbReference type="SUPFAM" id="SSF54001">
    <property type="entry name" value="Cysteine proteinases"/>
    <property type="match status" value="1"/>
</dbReference>
<dbReference type="InterPro" id="IPR002931">
    <property type="entry name" value="Transglutaminase-like"/>
</dbReference>
<dbReference type="RefSeq" id="WP_344669133.1">
    <property type="nucleotide sequence ID" value="NZ_BAAAQN010000043.1"/>
</dbReference>
<feature type="domain" description="Transglutaminase-like" evidence="1">
    <location>
        <begin position="95"/>
        <end position="157"/>
    </location>
</feature>
<dbReference type="Pfam" id="PF01841">
    <property type="entry name" value="Transglut_core"/>
    <property type="match status" value="1"/>
</dbReference>
<protein>
    <submittedName>
        <fullName evidence="2">Transglutaminase-like domain-containing protein</fullName>
    </submittedName>
</protein>